<sequence length="197" mass="21359">MWSLSLDWIVLAVLVFWAVGAYNRVMRLRSTCVQAFGSLDTYFMQTQGLLNEWNAVQARSAEPGGSAHKLAYEAWQQSLGAMGAALAGAHARPLNASAVQALERAHDAQAAAWHALADMPCAPDGEATEAQPQVWRQRWQQQQGQIGLATAQFNTAVAHYNAAIAQFPARVLAWFFGFRPARTLALALGPQLPDSAA</sequence>
<dbReference type="InterPro" id="IPR023353">
    <property type="entry name" value="LemA-like_dom_sf"/>
</dbReference>
<keyword evidence="1" id="KW-0472">Membrane</keyword>
<reference evidence="2 3" key="1">
    <citation type="submission" date="2022-09" db="EMBL/GenBank/DDBJ databases">
        <title>Draft genome of isolate Be4.</title>
        <authorList>
            <person name="Sanchez-Castro I."/>
            <person name="Martinez-Rodriguez P."/>
            <person name="Descostes M."/>
            <person name="Merroun M."/>
        </authorList>
    </citation>
    <scope>NUCLEOTIDE SEQUENCE [LARGE SCALE GENOMIC DNA]</scope>
    <source>
        <strain evidence="2 3">Be4</strain>
    </source>
</reference>
<keyword evidence="1" id="KW-0812">Transmembrane</keyword>
<accession>A0ABT2PPX8</accession>
<dbReference type="Gene3D" id="1.20.1440.20">
    <property type="entry name" value="LemA-like domain"/>
    <property type="match status" value="1"/>
</dbReference>
<dbReference type="SUPFAM" id="SSF140478">
    <property type="entry name" value="LemA-like"/>
    <property type="match status" value="1"/>
</dbReference>
<evidence type="ECO:0000313" key="2">
    <source>
        <dbReference type="EMBL" id="MCT9812529.1"/>
    </source>
</evidence>
<keyword evidence="1" id="KW-1133">Transmembrane helix</keyword>
<gene>
    <name evidence="2" type="ORF">N0K08_18000</name>
</gene>
<dbReference type="EMBL" id="JAODYH010000010">
    <property type="protein sequence ID" value="MCT9812529.1"/>
    <property type="molecule type" value="Genomic_DNA"/>
</dbReference>
<feature type="transmembrane region" description="Helical" evidence="1">
    <location>
        <begin position="6"/>
        <end position="25"/>
    </location>
</feature>
<evidence type="ECO:0000256" key="1">
    <source>
        <dbReference type="SAM" id="Phobius"/>
    </source>
</evidence>
<proteinExistence type="predicted"/>
<keyword evidence="3" id="KW-1185">Reference proteome</keyword>
<dbReference type="Proteomes" id="UP001525968">
    <property type="component" value="Unassembled WGS sequence"/>
</dbReference>
<comment type="caution">
    <text evidence="2">The sequence shown here is derived from an EMBL/GenBank/DDBJ whole genome shotgun (WGS) entry which is preliminary data.</text>
</comment>
<evidence type="ECO:0000313" key="3">
    <source>
        <dbReference type="Proteomes" id="UP001525968"/>
    </source>
</evidence>
<dbReference type="RefSeq" id="WP_261501777.1">
    <property type="nucleotide sequence ID" value="NZ_JAODYH010000010.1"/>
</dbReference>
<protein>
    <submittedName>
        <fullName evidence="2">LemA family protein</fullName>
    </submittedName>
</protein>
<name>A0ABT2PPX8_9BURK</name>
<organism evidence="2 3">
    <name type="scientific">Acidovorax bellezanensis</name>
    <dbReference type="NCBI Taxonomy" id="2976702"/>
    <lineage>
        <taxon>Bacteria</taxon>
        <taxon>Pseudomonadati</taxon>
        <taxon>Pseudomonadota</taxon>
        <taxon>Betaproteobacteria</taxon>
        <taxon>Burkholderiales</taxon>
        <taxon>Comamonadaceae</taxon>
        <taxon>Acidovorax</taxon>
    </lineage>
</organism>